<accession>A0A6C0FC92</accession>
<dbReference type="PANTHER" id="PTHR24193">
    <property type="entry name" value="ANKYRIN REPEAT PROTEIN"/>
    <property type="match status" value="1"/>
</dbReference>
<dbReference type="InterPro" id="IPR002110">
    <property type="entry name" value="Ankyrin_rpt"/>
</dbReference>
<sequence>MDNGSLVNDSLMIHYITTNNIKAVKSTIGICYNVNNVIPERNYEEWNPRIILYNNLSDFTLLHYACGIVISIETANSFNRVYPIEIIKHLVENNADVNKKDGHGRTPLHFACKNYFNSCKEGKNVSDISVIEYLLENGADINIQDNSSSNPLIYITDFCQRKRIYQADYLIRYLIRNGCKMGCISQVTNKYKDLDILQRVYYELMVQYRIYIKKNRKDLDIKENYFELLEILNIKSDDLSNELDKTIDLIEYLIDNGANVNTANYWGDTLLHIAVRYGTIDHCKRLIQKGASMHAVNRGYETPLDEVLDTGYRFHLIKYFTELTIKITNLKRSEFQNLKDIVFLVNYSVDNENNIKIKHEIADILVRKGFNAKKYLINSKMGNAYQLYMAERENVKKICQKKNIFIEIEKYILSYLGEETIFDVKFLFPLYESSDSDSDNDGELYRDFDVNELYNPTNFINI</sequence>
<dbReference type="InterPro" id="IPR050663">
    <property type="entry name" value="Ankyrin-SOCS_Box"/>
</dbReference>
<dbReference type="GO" id="GO:0005634">
    <property type="term" value="C:nucleus"/>
    <property type="evidence" value="ECO:0007669"/>
    <property type="project" value="TreeGrafter"/>
</dbReference>
<keyword evidence="2" id="KW-0040">ANK repeat</keyword>
<dbReference type="SMART" id="SM00248">
    <property type="entry name" value="ANK"/>
    <property type="match status" value="4"/>
</dbReference>
<dbReference type="PANTHER" id="PTHR24193:SF121">
    <property type="entry name" value="ADA2A-CONTAINING COMPLEX COMPONENT 3, ISOFORM D"/>
    <property type="match status" value="1"/>
</dbReference>
<name>A0A6C0FC92_9ZZZZ</name>
<dbReference type="Pfam" id="PF12796">
    <property type="entry name" value="Ank_2"/>
    <property type="match status" value="2"/>
</dbReference>
<dbReference type="Gene3D" id="1.25.40.20">
    <property type="entry name" value="Ankyrin repeat-containing domain"/>
    <property type="match status" value="2"/>
</dbReference>
<dbReference type="EMBL" id="MN738827">
    <property type="protein sequence ID" value="QHT38169.1"/>
    <property type="molecule type" value="Genomic_DNA"/>
</dbReference>
<protein>
    <submittedName>
        <fullName evidence="3">Uncharacterized protein</fullName>
    </submittedName>
</protein>
<evidence type="ECO:0000313" key="3">
    <source>
        <dbReference type="EMBL" id="QHT38169.1"/>
    </source>
</evidence>
<reference evidence="3" key="1">
    <citation type="journal article" date="2020" name="Nature">
        <title>Giant virus diversity and host interactions through global metagenomics.</title>
        <authorList>
            <person name="Schulz F."/>
            <person name="Roux S."/>
            <person name="Paez-Espino D."/>
            <person name="Jungbluth S."/>
            <person name="Walsh D.A."/>
            <person name="Denef V.J."/>
            <person name="McMahon K.D."/>
            <person name="Konstantinidis K.T."/>
            <person name="Eloe-Fadrosh E.A."/>
            <person name="Kyrpides N.C."/>
            <person name="Woyke T."/>
        </authorList>
    </citation>
    <scope>NUCLEOTIDE SEQUENCE</scope>
    <source>
        <strain evidence="3">GVMAG-S-ERX556049-19</strain>
    </source>
</reference>
<dbReference type="GO" id="GO:0000976">
    <property type="term" value="F:transcription cis-regulatory region binding"/>
    <property type="evidence" value="ECO:0007669"/>
    <property type="project" value="TreeGrafter"/>
</dbReference>
<dbReference type="AlphaFoldDB" id="A0A6C0FC92"/>
<evidence type="ECO:0000256" key="2">
    <source>
        <dbReference type="ARBA" id="ARBA00023043"/>
    </source>
</evidence>
<evidence type="ECO:0000256" key="1">
    <source>
        <dbReference type="ARBA" id="ARBA00022737"/>
    </source>
</evidence>
<dbReference type="PRINTS" id="PR01415">
    <property type="entry name" value="ANKYRIN"/>
</dbReference>
<keyword evidence="1" id="KW-0677">Repeat</keyword>
<dbReference type="GO" id="GO:0045944">
    <property type="term" value="P:positive regulation of transcription by RNA polymerase II"/>
    <property type="evidence" value="ECO:0007669"/>
    <property type="project" value="TreeGrafter"/>
</dbReference>
<proteinExistence type="predicted"/>
<dbReference type="PROSITE" id="PS50088">
    <property type="entry name" value="ANK_REPEAT"/>
    <property type="match status" value="2"/>
</dbReference>
<dbReference type="PROSITE" id="PS50297">
    <property type="entry name" value="ANK_REP_REGION"/>
    <property type="match status" value="2"/>
</dbReference>
<dbReference type="SUPFAM" id="SSF48403">
    <property type="entry name" value="Ankyrin repeat"/>
    <property type="match status" value="1"/>
</dbReference>
<dbReference type="InterPro" id="IPR036770">
    <property type="entry name" value="Ankyrin_rpt-contain_sf"/>
</dbReference>
<organism evidence="3">
    <name type="scientific">viral metagenome</name>
    <dbReference type="NCBI Taxonomy" id="1070528"/>
    <lineage>
        <taxon>unclassified sequences</taxon>
        <taxon>metagenomes</taxon>
        <taxon>organismal metagenomes</taxon>
    </lineage>
</organism>